<reference evidence="2 3" key="1">
    <citation type="submission" date="2023-08" db="EMBL/GenBank/DDBJ databases">
        <title>The draft genome sequence of Paracraurococcus sp. LOR1-02.</title>
        <authorList>
            <person name="Kingkaew E."/>
            <person name="Tanasupawat S."/>
        </authorList>
    </citation>
    <scope>NUCLEOTIDE SEQUENCE [LARGE SCALE GENOMIC DNA]</scope>
    <source>
        <strain evidence="2 3">LOR1-02</strain>
    </source>
</reference>
<dbReference type="CDD" id="cd00093">
    <property type="entry name" value="HTH_XRE"/>
    <property type="match status" value="1"/>
</dbReference>
<dbReference type="RefSeq" id="WP_305107320.1">
    <property type="nucleotide sequence ID" value="NZ_JAUTWS010000048.1"/>
</dbReference>
<feature type="domain" description="HTH cro/C1-type" evidence="1">
    <location>
        <begin position="72"/>
        <end position="126"/>
    </location>
</feature>
<dbReference type="Gene3D" id="1.10.260.40">
    <property type="entry name" value="lambda repressor-like DNA-binding domains"/>
    <property type="match status" value="1"/>
</dbReference>
<dbReference type="InterPro" id="IPR001387">
    <property type="entry name" value="Cro/C1-type_HTH"/>
</dbReference>
<evidence type="ECO:0000259" key="1">
    <source>
        <dbReference type="PROSITE" id="PS50943"/>
    </source>
</evidence>
<keyword evidence="3" id="KW-1185">Reference proteome</keyword>
<sequence>MNAIKPLAETPETVTLSRADFEALLDALEDAQDAAAFRAFEARIAAKGKEAVLADCLPIDLVDRLLAGESPVRVWRTHRGLTLPDLAARASMPASCLSAIETGQQPGSLAAMLRLARVLDLRVEDLVAGDETTGC</sequence>
<organism evidence="2 3">
    <name type="scientific">Paracraurococcus lichenis</name>
    <dbReference type="NCBI Taxonomy" id="3064888"/>
    <lineage>
        <taxon>Bacteria</taxon>
        <taxon>Pseudomonadati</taxon>
        <taxon>Pseudomonadota</taxon>
        <taxon>Alphaproteobacteria</taxon>
        <taxon>Acetobacterales</taxon>
        <taxon>Roseomonadaceae</taxon>
        <taxon>Paracraurococcus</taxon>
    </lineage>
</organism>
<dbReference type="SUPFAM" id="SSF47413">
    <property type="entry name" value="lambda repressor-like DNA-binding domains"/>
    <property type="match status" value="1"/>
</dbReference>
<name>A0ABT9E8F9_9PROT</name>
<accession>A0ABT9E8F9</accession>
<proteinExistence type="predicted"/>
<dbReference type="Pfam" id="PF13560">
    <property type="entry name" value="HTH_31"/>
    <property type="match status" value="1"/>
</dbReference>
<dbReference type="InterPro" id="IPR010982">
    <property type="entry name" value="Lambda_DNA-bd_dom_sf"/>
</dbReference>
<evidence type="ECO:0000313" key="3">
    <source>
        <dbReference type="Proteomes" id="UP001243009"/>
    </source>
</evidence>
<gene>
    <name evidence="2" type="ORF">Q7A36_29245</name>
</gene>
<dbReference type="Proteomes" id="UP001243009">
    <property type="component" value="Unassembled WGS sequence"/>
</dbReference>
<dbReference type="PROSITE" id="PS50943">
    <property type="entry name" value="HTH_CROC1"/>
    <property type="match status" value="1"/>
</dbReference>
<evidence type="ECO:0000313" key="2">
    <source>
        <dbReference type="EMBL" id="MDO9712464.1"/>
    </source>
</evidence>
<dbReference type="SMART" id="SM00530">
    <property type="entry name" value="HTH_XRE"/>
    <property type="match status" value="1"/>
</dbReference>
<dbReference type="EMBL" id="JAUTWS010000048">
    <property type="protein sequence ID" value="MDO9712464.1"/>
    <property type="molecule type" value="Genomic_DNA"/>
</dbReference>
<protein>
    <submittedName>
        <fullName evidence="2">Helix-turn-helix transcriptional regulator</fullName>
    </submittedName>
</protein>
<comment type="caution">
    <text evidence="2">The sequence shown here is derived from an EMBL/GenBank/DDBJ whole genome shotgun (WGS) entry which is preliminary data.</text>
</comment>